<dbReference type="Proteomes" id="UP001497482">
    <property type="component" value="Chromosome 3"/>
</dbReference>
<sequence>MIKAIARLRRLVREGATKSVEVEEAVGIVEYESTEGALSVKEDNRRGEDERTEEAIRADSEEDERTEEAMRADSEEDKRTEEAMRADSEEDQRTEEAMRADSEEDEEETVVSNDPGAIVHRNPRSSKWDYQRLLQELESAYGPSSDHAAAVAVELRQRIRQAGRHTTVLALGNIHLDQVNEHGYYNTKGQ</sequence>
<feature type="compositionally biased region" description="Basic and acidic residues" evidence="1">
    <location>
        <begin position="67"/>
        <end position="87"/>
    </location>
</feature>
<name>A0AAV2LMJ0_KNICA</name>
<gene>
    <name evidence="2" type="ORF">KC01_LOCUS28684</name>
</gene>
<protein>
    <submittedName>
        <fullName evidence="2">Uncharacterized protein</fullName>
    </submittedName>
</protein>
<evidence type="ECO:0000313" key="2">
    <source>
        <dbReference type="EMBL" id="CAL1600597.1"/>
    </source>
</evidence>
<evidence type="ECO:0000256" key="1">
    <source>
        <dbReference type="SAM" id="MobiDB-lite"/>
    </source>
</evidence>
<reference evidence="2 3" key="1">
    <citation type="submission" date="2024-04" db="EMBL/GenBank/DDBJ databases">
        <authorList>
            <person name="Waldvogel A.-M."/>
            <person name="Schoenle A."/>
        </authorList>
    </citation>
    <scope>NUCLEOTIDE SEQUENCE [LARGE SCALE GENOMIC DNA]</scope>
</reference>
<feature type="compositionally biased region" description="Basic and acidic residues" evidence="1">
    <location>
        <begin position="40"/>
        <end position="59"/>
    </location>
</feature>
<dbReference type="EMBL" id="OZ035825">
    <property type="protein sequence ID" value="CAL1600597.1"/>
    <property type="molecule type" value="Genomic_DNA"/>
</dbReference>
<proteinExistence type="predicted"/>
<dbReference type="AlphaFoldDB" id="A0AAV2LMJ0"/>
<feature type="region of interest" description="Disordered" evidence="1">
    <location>
        <begin position="28"/>
        <end position="123"/>
    </location>
</feature>
<evidence type="ECO:0000313" key="3">
    <source>
        <dbReference type="Proteomes" id="UP001497482"/>
    </source>
</evidence>
<keyword evidence="3" id="KW-1185">Reference proteome</keyword>
<organism evidence="2 3">
    <name type="scientific">Knipowitschia caucasica</name>
    <name type="common">Caucasian dwarf goby</name>
    <name type="synonym">Pomatoschistus caucasicus</name>
    <dbReference type="NCBI Taxonomy" id="637954"/>
    <lineage>
        <taxon>Eukaryota</taxon>
        <taxon>Metazoa</taxon>
        <taxon>Chordata</taxon>
        <taxon>Craniata</taxon>
        <taxon>Vertebrata</taxon>
        <taxon>Euteleostomi</taxon>
        <taxon>Actinopterygii</taxon>
        <taxon>Neopterygii</taxon>
        <taxon>Teleostei</taxon>
        <taxon>Neoteleostei</taxon>
        <taxon>Acanthomorphata</taxon>
        <taxon>Gobiaria</taxon>
        <taxon>Gobiiformes</taxon>
        <taxon>Gobioidei</taxon>
        <taxon>Gobiidae</taxon>
        <taxon>Gobiinae</taxon>
        <taxon>Knipowitschia</taxon>
    </lineage>
</organism>
<accession>A0AAV2LMJ0</accession>